<gene>
    <name evidence="1" type="ORF">SPARVUS_LOCUS5935609</name>
</gene>
<reference evidence="1" key="1">
    <citation type="submission" date="2023-05" db="EMBL/GenBank/DDBJ databases">
        <authorList>
            <person name="Stuckert A."/>
        </authorList>
    </citation>
    <scope>NUCLEOTIDE SEQUENCE</scope>
</reference>
<accession>A0ABN9CZR1</accession>
<proteinExistence type="predicted"/>
<organism evidence="1 2">
    <name type="scientific">Staurois parvus</name>
    <dbReference type="NCBI Taxonomy" id="386267"/>
    <lineage>
        <taxon>Eukaryota</taxon>
        <taxon>Metazoa</taxon>
        <taxon>Chordata</taxon>
        <taxon>Craniata</taxon>
        <taxon>Vertebrata</taxon>
        <taxon>Euteleostomi</taxon>
        <taxon>Amphibia</taxon>
        <taxon>Batrachia</taxon>
        <taxon>Anura</taxon>
        <taxon>Neobatrachia</taxon>
        <taxon>Ranoidea</taxon>
        <taxon>Ranidae</taxon>
        <taxon>Staurois</taxon>
    </lineage>
</organism>
<dbReference type="EMBL" id="CATNWA010013104">
    <property type="protein sequence ID" value="CAI9564586.1"/>
    <property type="molecule type" value="Genomic_DNA"/>
</dbReference>
<comment type="caution">
    <text evidence="1">The sequence shown here is derived from an EMBL/GenBank/DDBJ whole genome shotgun (WGS) entry which is preliminary data.</text>
</comment>
<name>A0ABN9CZR1_9NEOB</name>
<evidence type="ECO:0000313" key="2">
    <source>
        <dbReference type="Proteomes" id="UP001162483"/>
    </source>
</evidence>
<protein>
    <submittedName>
        <fullName evidence="1">Uncharacterized protein</fullName>
    </submittedName>
</protein>
<keyword evidence="2" id="KW-1185">Reference proteome</keyword>
<evidence type="ECO:0000313" key="1">
    <source>
        <dbReference type="EMBL" id="CAI9564586.1"/>
    </source>
</evidence>
<sequence>MQSGKYCSPVNCQTQTYASDCQTEKLIHHSREHVSTAVEFIGIWLSCCCSQLHPLCYNTTNS</sequence>
<dbReference type="Proteomes" id="UP001162483">
    <property type="component" value="Unassembled WGS sequence"/>
</dbReference>